<keyword evidence="4" id="KW-0862">Zinc</keyword>
<dbReference type="PANTHER" id="PTHR42978">
    <property type="entry name" value="QUORUM-QUENCHING LACTONASE YTNP-RELATED-RELATED"/>
    <property type="match status" value="1"/>
</dbReference>
<dbReference type="CDD" id="cd07730">
    <property type="entry name" value="metallo-hydrolase-like_MBL-fold"/>
    <property type="match status" value="1"/>
</dbReference>
<dbReference type="InterPro" id="IPR036866">
    <property type="entry name" value="RibonucZ/Hydroxyglut_hydro"/>
</dbReference>
<proteinExistence type="inferred from homology"/>
<evidence type="ECO:0000313" key="6">
    <source>
        <dbReference type="Proteomes" id="UP000801428"/>
    </source>
</evidence>
<name>A0A9P4T433_CURKU</name>
<keyword evidence="3" id="KW-0378">Hydrolase</keyword>
<sequence>MATTQLPPDLNIPESQSTVEISVIDTTSHMSGFPSWTFVEPHVPGFDEMNCGSYSFLIKHASSVSKYDTLLFDLGVRKDWENCPTSFVEGIKQLGSKIEVEKDVATILRENKQSLEEVGGIIWSHWHFDHTGDPRTFPSTTDLIVGPGFKSHFVPAFPTIQDSHVDERAWEGRELRELNFEKEGNGLKIVQFQAIDFYNDGSLYLLDTPGHTIRHISALARTTADPPTFIFMGGDIAHHGGEFRPSSYMPLPQEIDLHPLSQKVFGSHPVCPGELFLSIHPNKSRTEPFFNPTTVDGAWHFCAAEAKQSIEKLTEFDAYEDIMPIIAHDNSMIGIVEFYPKTANHWRLKGWKTRSRWGFLKSFNVSAMRGASGR</sequence>
<accession>A0A9P4T433</accession>
<evidence type="ECO:0000256" key="3">
    <source>
        <dbReference type="ARBA" id="ARBA00022801"/>
    </source>
</evidence>
<reference evidence="5" key="1">
    <citation type="submission" date="2019-04" db="EMBL/GenBank/DDBJ databases">
        <title>Sequencing of skin fungus with MAO and IRED activity.</title>
        <authorList>
            <person name="Marsaioli A.J."/>
            <person name="Bonatto J.M.C."/>
            <person name="Reis Junior O."/>
        </authorList>
    </citation>
    <scope>NUCLEOTIDE SEQUENCE</scope>
    <source>
        <strain evidence="5">30M1</strain>
    </source>
</reference>
<evidence type="ECO:0000256" key="2">
    <source>
        <dbReference type="ARBA" id="ARBA00022723"/>
    </source>
</evidence>
<keyword evidence="2" id="KW-0479">Metal-binding</keyword>
<organism evidence="5 6">
    <name type="scientific">Curvularia kusanoi</name>
    <name type="common">Cochliobolus kusanoi</name>
    <dbReference type="NCBI Taxonomy" id="90978"/>
    <lineage>
        <taxon>Eukaryota</taxon>
        <taxon>Fungi</taxon>
        <taxon>Dikarya</taxon>
        <taxon>Ascomycota</taxon>
        <taxon>Pezizomycotina</taxon>
        <taxon>Dothideomycetes</taxon>
        <taxon>Pleosporomycetidae</taxon>
        <taxon>Pleosporales</taxon>
        <taxon>Pleosporineae</taxon>
        <taxon>Pleosporaceae</taxon>
        <taxon>Curvularia</taxon>
    </lineage>
</organism>
<dbReference type="GO" id="GO:0046872">
    <property type="term" value="F:metal ion binding"/>
    <property type="evidence" value="ECO:0007669"/>
    <property type="project" value="UniProtKB-KW"/>
</dbReference>
<dbReference type="Gene3D" id="3.60.15.10">
    <property type="entry name" value="Ribonuclease Z/Hydroxyacylglutathione hydrolase-like"/>
    <property type="match status" value="1"/>
</dbReference>
<keyword evidence="6" id="KW-1185">Reference proteome</keyword>
<comment type="similarity">
    <text evidence="1">Belongs to the metallo-beta-lactamase superfamily.</text>
</comment>
<protein>
    <recommendedName>
        <fullName evidence="7">Metallo-beta-lactamase domain-containing protein</fullName>
    </recommendedName>
</protein>
<dbReference type="OrthoDB" id="10250730at2759"/>
<dbReference type="SUPFAM" id="SSF56281">
    <property type="entry name" value="Metallo-hydrolase/oxidoreductase"/>
    <property type="match status" value="1"/>
</dbReference>
<dbReference type="AlphaFoldDB" id="A0A9P4T433"/>
<evidence type="ECO:0008006" key="7">
    <source>
        <dbReference type="Google" id="ProtNLM"/>
    </source>
</evidence>
<dbReference type="EMBL" id="SWKU01000041">
    <property type="protein sequence ID" value="KAF2994365.1"/>
    <property type="molecule type" value="Genomic_DNA"/>
</dbReference>
<dbReference type="GO" id="GO:0016787">
    <property type="term" value="F:hydrolase activity"/>
    <property type="evidence" value="ECO:0007669"/>
    <property type="project" value="UniProtKB-KW"/>
</dbReference>
<dbReference type="InterPro" id="IPR051013">
    <property type="entry name" value="MBL_superfamily_lactonases"/>
</dbReference>
<evidence type="ECO:0000313" key="5">
    <source>
        <dbReference type="EMBL" id="KAF2994365.1"/>
    </source>
</evidence>
<dbReference type="PANTHER" id="PTHR42978:SF5">
    <property type="entry name" value="METALLO-BETA-LACTAMASE DOMAIN-CONTAINING PROTEIN"/>
    <property type="match status" value="1"/>
</dbReference>
<gene>
    <name evidence="5" type="ORF">E8E13_001363</name>
</gene>
<dbReference type="Proteomes" id="UP000801428">
    <property type="component" value="Unassembled WGS sequence"/>
</dbReference>
<evidence type="ECO:0000256" key="1">
    <source>
        <dbReference type="ARBA" id="ARBA00007749"/>
    </source>
</evidence>
<comment type="caution">
    <text evidence="5">The sequence shown here is derived from an EMBL/GenBank/DDBJ whole genome shotgun (WGS) entry which is preliminary data.</text>
</comment>
<evidence type="ECO:0000256" key="4">
    <source>
        <dbReference type="ARBA" id="ARBA00022833"/>
    </source>
</evidence>